<dbReference type="RefSeq" id="XP_024944182.1">
    <property type="nucleotide sequence ID" value="XM_025088414.1"/>
</dbReference>
<evidence type="ECO:0000313" key="2">
    <source>
        <dbReference type="Proteomes" id="UP000694920"/>
    </source>
</evidence>
<evidence type="ECO:0000313" key="5">
    <source>
        <dbReference type="RefSeq" id="XP_024944183.1"/>
    </source>
</evidence>
<feature type="compositionally biased region" description="Basic and acidic residues" evidence="1">
    <location>
        <begin position="133"/>
        <end position="157"/>
    </location>
</feature>
<evidence type="ECO:0000256" key="1">
    <source>
        <dbReference type="SAM" id="MobiDB-lite"/>
    </source>
</evidence>
<dbReference type="RefSeq" id="XP_024944183.1">
    <property type="nucleotide sequence ID" value="XM_025088415.1"/>
</dbReference>
<dbReference type="AlphaFoldDB" id="A0AAJ7RNH4"/>
<dbReference type="KEGG" id="ccin:112494872"/>
<evidence type="ECO:0000313" key="4">
    <source>
        <dbReference type="RefSeq" id="XP_024944182.1"/>
    </source>
</evidence>
<feature type="region of interest" description="Disordered" evidence="1">
    <location>
        <begin position="1"/>
        <end position="39"/>
    </location>
</feature>
<protein>
    <submittedName>
        <fullName evidence="3 4">Uncharacterized protein LOC112494872</fullName>
    </submittedName>
</protein>
<keyword evidence="2" id="KW-1185">Reference proteome</keyword>
<dbReference type="RefSeq" id="XP_024944181.1">
    <property type="nucleotide sequence ID" value="XM_025088413.1"/>
</dbReference>
<dbReference type="Proteomes" id="UP000694920">
    <property type="component" value="Unplaced"/>
</dbReference>
<gene>
    <name evidence="3 4 5 6" type="primary">LOC112494872</name>
</gene>
<name>A0AAJ7RNH4_CEPCN</name>
<dbReference type="RefSeq" id="XP_024944184.1">
    <property type="nucleotide sequence ID" value="XM_025088416.1"/>
</dbReference>
<evidence type="ECO:0000313" key="6">
    <source>
        <dbReference type="RefSeq" id="XP_024944184.1"/>
    </source>
</evidence>
<accession>A0AAJ7RNH4</accession>
<feature type="region of interest" description="Disordered" evidence="1">
    <location>
        <begin position="132"/>
        <end position="157"/>
    </location>
</feature>
<evidence type="ECO:0000313" key="3">
    <source>
        <dbReference type="RefSeq" id="XP_024944181.1"/>
    </source>
</evidence>
<reference evidence="3 4" key="1">
    <citation type="submission" date="2025-04" db="UniProtKB">
        <authorList>
            <consortium name="RefSeq"/>
        </authorList>
    </citation>
    <scope>IDENTIFICATION</scope>
</reference>
<proteinExistence type="predicted"/>
<dbReference type="GeneID" id="112494872"/>
<organism evidence="2 6">
    <name type="scientific">Cephus cinctus</name>
    <name type="common">Wheat stem sawfly</name>
    <dbReference type="NCBI Taxonomy" id="211228"/>
    <lineage>
        <taxon>Eukaryota</taxon>
        <taxon>Metazoa</taxon>
        <taxon>Ecdysozoa</taxon>
        <taxon>Arthropoda</taxon>
        <taxon>Hexapoda</taxon>
        <taxon>Insecta</taxon>
        <taxon>Pterygota</taxon>
        <taxon>Neoptera</taxon>
        <taxon>Endopterygota</taxon>
        <taxon>Hymenoptera</taxon>
        <taxon>Cephoidea</taxon>
        <taxon>Cephidae</taxon>
        <taxon>Cephus</taxon>
    </lineage>
</organism>
<sequence length="157" mass="18064">MHIDPDEKPTKKNEKANRRESNARSKGKSVSDLRSGVERPAFRDPARGCLVGWTGPSTPCELVFPKTPRRSSLRGFENFYENLSTGSCLISHTEIDMEIKSENRRYFQIDVNERDKCWGKKIEMTPVTFAVQEESKKPKAQQEKVNEGEKIERSMEK</sequence>